<protein>
    <recommendedName>
        <fullName evidence="2">CBU-0592-like domain-containing protein</fullName>
    </recommendedName>
</protein>
<dbReference type="AlphaFoldDB" id="A0A975JEB6"/>
<dbReference type="Proteomes" id="UP000683291">
    <property type="component" value="Chromosome 1"/>
</dbReference>
<feature type="transmembrane region" description="Helical" evidence="1">
    <location>
        <begin position="6"/>
        <end position="28"/>
    </location>
</feature>
<accession>A0A975JEB6</accession>
<keyword evidence="1" id="KW-0472">Membrane</keyword>
<keyword evidence="4" id="KW-1185">Reference proteome</keyword>
<dbReference type="InterPro" id="IPR058058">
    <property type="entry name" value="CBU_0592-like"/>
</dbReference>
<evidence type="ECO:0000313" key="4">
    <source>
        <dbReference type="Proteomes" id="UP000683291"/>
    </source>
</evidence>
<dbReference type="Pfam" id="PF26604">
    <property type="entry name" value="CBU_0592"/>
    <property type="match status" value="1"/>
</dbReference>
<feature type="transmembrane region" description="Helical" evidence="1">
    <location>
        <begin position="64"/>
        <end position="83"/>
    </location>
</feature>
<dbReference type="NCBIfam" id="NF047864">
    <property type="entry name" value="CBU_0592_membra"/>
    <property type="match status" value="1"/>
</dbReference>
<dbReference type="RefSeq" id="WP_212705116.1">
    <property type="nucleotide sequence ID" value="NZ_CP073581.1"/>
</dbReference>
<feature type="transmembrane region" description="Helical" evidence="1">
    <location>
        <begin position="40"/>
        <end position="58"/>
    </location>
</feature>
<keyword evidence="1" id="KW-1133">Transmembrane helix</keyword>
<evidence type="ECO:0000259" key="2">
    <source>
        <dbReference type="Pfam" id="PF26604"/>
    </source>
</evidence>
<dbReference type="KEGG" id="sual:KDD17_02335"/>
<keyword evidence="1" id="KW-0812">Transmembrane</keyword>
<evidence type="ECO:0000313" key="3">
    <source>
        <dbReference type="EMBL" id="QUJ76919.1"/>
    </source>
</evidence>
<organism evidence="3 4">
    <name type="scientific">Sulfitobacter albidus</name>
    <dbReference type="NCBI Taxonomy" id="2829501"/>
    <lineage>
        <taxon>Bacteria</taxon>
        <taxon>Pseudomonadati</taxon>
        <taxon>Pseudomonadota</taxon>
        <taxon>Alphaproteobacteria</taxon>
        <taxon>Rhodobacterales</taxon>
        <taxon>Roseobacteraceae</taxon>
        <taxon>Sulfitobacter</taxon>
    </lineage>
</organism>
<reference evidence="3" key="1">
    <citation type="submission" date="2021-04" db="EMBL/GenBank/DDBJ databases">
        <title>Complete genome sequence for Sulfitobacter sp. strain JK7-1.</title>
        <authorList>
            <person name="Park S.-J."/>
        </authorList>
    </citation>
    <scope>NUCLEOTIDE SEQUENCE</scope>
    <source>
        <strain evidence="3">JK7-1</strain>
    </source>
</reference>
<sequence length="93" mass="9933">MTFDFLSPALADAIGLLGFALYVGNYALLTLHILCSRSTAYFTINLTAASAVLIGLTSNFNLPAALIQTFFIVISCVGIVIRLRRPASGRLPV</sequence>
<proteinExistence type="predicted"/>
<gene>
    <name evidence="3" type="ORF">KDD17_02335</name>
</gene>
<feature type="domain" description="CBU-0592-like" evidence="2">
    <location>
        <begin position="11"/>
        <end position="85"/>
    </location>
</feature>
<dbReference type="EMBL" id="CP073581">
    <property type="protein sequence ID" value="QUJ76919.1"/>
    <property type="molecule type" value="Genomic_DNA"/>
</dbReference>
<name>A0A975JEB6_9RHOB</name>
<evidence type="ECO:0000256" key="1">
    <source>
        <dbReference type="SAM" id="Phobius"/>
    </source>
</evidence>